<dbReference type="InterPro" id="IPR018490">
    <property type="entry name" value="cNMP-bd_dom_sf"/>
</dbReference>
<dbReference type="InterPro" id="IPR050397">
    <property type="entry name" value="Env_Response_Regulators"/>
</dbReference>
<dbReference type="Gene3D" id="2.60.120.10">
    <property type="entry name" value="Jelly Rolls"/>
    <property type="match status" value="1"/>
</dbReference>
<evidence type="ECO:0000313" key="6">
    <source>
        <dbReference type="EMBL" id="SFQ40344.1"/>
    </source>
</evidence>
<keyword evidence="6" id="KW-0418">Kinase</keyword>
<evidence type="ECO:0000256" key="2">
    <source>
        <dbReference type="ARBA" id="ARBA00023125"/>
    </source>
</evidence>
<keyword evidence="1" id="KW-0805">Transcription regulation</keyword>
<gene>
    <name evidence="6" type="ORF">SAMN05444277_11117</name>
</gene>
<dbReference type="SMART" id="SM00100">
    <property type="entry name" value="cNMP"/>
    <property type="match status" value="1"/>
</dbReference>
<dbReference type="PROSITE" id="PS50042">
    <property type="entry name" value="CNMP_BINDING_3"/>
    <property type="match status" value="1"/>
</dbReference>
<feature type="domain" description="HTH crp-type" evidence="5">
    <location>
        <begin position="150"/>
        <end position="221"/>
    </location>
</feature>
<evidence type="ECO:0000256" key="1">
    <source>
        <dbReference type="ARBA" id="ARBA00023015"/>
    </source>
</evidence>
<dbReference type="EMBL" id="FOXQ01000011">
    <property type="protein sequence ID" value="SFQ40344.1"/>
    <property type="molecule type" value="Genomic_DNA"/>
</dbReference>
<dbReference type="Proteomes" id="UP000199031">
    <property type="component" value="Unassembled WGS sequence"/>
</dbReference>
<dbReference type="STRING" id="1465490.SAMN05444277_11117"/>
<dbReference type="SUPFAM" id="SSF46785">
    <property type="entry name" value="Winged helix' DNA-binding domain"/>
    <property type="match status" value="1"/>
</dbReference>
<evidence type="ECO:0000259" key="5">
    <source>
        <dbReference type="PROSITE" id="PS51063"/>
    </source>
</evidence>
<evidence type="ECO:0000259" key="4">
    <source>
        <dbReference type="PROSITE" id="PS50042"/>
    </source>
</evidence>
<protein>
    <submittedName>
        <fullName evidence="6">cAMP-binding domain of CRP or a regulatory subunit of cAMP-dependent protein kinases</fullName>
    </submittedName>
</protein>
<dbReference type="SUPFAM" id="SSF51206">
    <property type="entry name" value="cAMP-binding domain-like"/>
    <property type="match status" value="1"/>
</dbReference>
<dbReference type="InterPro" id="IPR036388">
    <property type="entry name" value="WH-like_DNA-bd_sf"/>
</dbReference>
<name>A0A1I5Y834_9BACT</name>
<dbReference type="PANTHER" id="PTHR24567:SF26">
    <property type="entry name" value="REGULATORY PROTEIN YEIL"/>
    <property type="match status" value="1"/>
</dbReference>
<keyword evidence="2" id="KW-0238">DNA-binding</keyword>
<keyword evidence="6" id="KW-0808">Transferase</keyword>
<dbReference type="Pfam" id="PF13545">
    <property type="entry name" value="HTH_Crp_2"/>
    <property type="match status" value="1"/>
</dbReference>
<dbReference type="GO" id="GO:0005829">
    <property type="term" value="C:cytosol"/>
    <property type="evidence" value="ECO:0007669"/>
    <property type="project" value="TreeGrafter"/>
</dbReference>
<dbReference type="GO" id="GO:0003677">
    <property type="term" value="F:DNA binding"/>
    <property type="evidence" value="ECO:0007669"/>
    <property type="project" value="UniProtKB-KW"/>
</dbReference>
<reference evidence="6 7" key="1">
    <citation type="submission" date="2016-10" db="EMBL/GenBank/DDBJ databases">
        <authorList>
            <person name="de Groot N.N."/>
        </authorList>
    </citation>
    <scope>NUCLEOTIDE SEQUENCE [LARGE SCALE GENOMIC DNA]</scope>
    <source>
        <strain evidence="6 7">DSM 28286</strain>
    </source>
</reference>
<keyword evidence="7" id="KW-1185">Reference proteome</keyword>
<dbReference type="InterPro" id="IPR014710">
    <property type="entry name" value="RmlC-like_jellyroll"/>
</dbReference>
<dbReference type="CDD" id="cd00038">
    <property type="entry name" value="CAP_ED"/>
    <property type="match status" value="1"/>
</dbReference>
<dbReference type="Pfam" id="PF00027">
    <property type="entry name" value="cNMP_binding"/>
    <property type="match status" value="1"/>
</dbReference>
<dbReference type="Gene3D" id="1.10.10.10">
    <property type="entry name" value="Winged helix-like DNA-binding domain superfamily/Winged helix DNA-binding domain"/>
    <property type="match status" value="1"/>
</dbReference>
<accession>A0A1I5Y834</accession>
<feature type="domain" description="Cyclic nucleotide-binding" evidence="4">
    <location>
        <begin position="35"/>
        <end position="113"/>
    </location>
</feature>
<dbReference type="InterPro" id="IPR012318">
    <property type="entry name" value="HTH_CRP"/>
</dbReference>
<organism evidence="6 7">
    <name type="scientific">Parafilimonas terrae</name>
    <dbReference type="NCBI Taxonomy" id="1465490"/>
    <lineage>
        <taxon>Bacteria</taxon>
        <taxon>Pseudomonadati</taxon>
        <taxon>Bacteroidota</taxon>
        <taxon>Chitinophagia</taxon>
        <taxon>Chitinophagales</taxon>
        <taxon>Chitinophagaceae</taxon>
        <taxon>Parafilimonas</taxon>
    </lineage>
</organism>
<evidence type="ECO:0000313" key="7">
    <source>
        <dbReference type="Proteomes" id="UP000199031"/>
    </source>
</evidence>
<keyword evidence="3" id="KW-0804">Transcription</keyword>
<dbReference type="PROSITE" id="PS51063">
    <property type="entry name" value="HTH_CRP_2"/>
    <property type="match status" value="1"/>
</dbReference>
<sequence>MKKHKGNFDAADSFLYQKCLKEWRPALDANREIIHYKKGEILFKEGDKVEGVYFMLEGVIKVHKHWGKDKELILRFAHNYDIVGHRGLSTNNISYPITATALTNCTICFLSLDFFVATLKVNTQFMYDFMMFMADELQLSEQRMRDLAHLSVKGRAAKALLELQDKFGVNTEGYIAFTISRQDISAFIGTAYESVYKLMTEFTETGLIKTNGKDIAIINEEGLKTLTR</sequence>
<dbReference type="GO" id="GO:0003700">
    <property type="term" value="F:DNA-binding transcription factor activity"/>
    <property type="evidence" value="ECO:0007669"/>
    <property type="project" value="TreeGrafter"/>
</dbReference>
<dbReference type="RefSeq" id="WP_090660851.1">
    <property type="nucleotide sequence ID" value="NZ_FOXQ01000011.1"/>
</dbReference>
<dbReference type="InterPro" id="IPR000595">
    <property type="entry name" value="cNMP-bd_dom"/>
</dbReference>
<evidence type="ECO:0000256" key="3">
    <source>
        <dbReference type="ARBA" id="ARBA00023163"/>
    </source>
</evidence>
<dbReference type="GO" id="GO:0016301">
    <property type="term" value="F:kinase activity"/>
    <property type="evidence" value="ECO:0007669"/>
    <property type="project" value="UniProtKB-KW"/>
</dbReference>
<dbReference type="PANTHER" id="PTHR24567">
    <property type="entry name" value="CRP FAMILY TRANSCRIPTIONAL REGULATORY PROTEIN"/>
    <property type="match status" value="1"/>
</dbReference>
<dbReference type="InterPro" id="IPR036390">
    <property type="entry name" value="WH_DNA-bd_sf"/>
</dbReference>
<dbReference type="OrthoDB" id="9127033at2"/>
<proteinExistence type="predicted"/>
<dbReference type="AlphaFoldDB" id="A0A1I5Y834"/>
<dbReference type="SMART" id="SM00419">
    <property type="entry name" value="HTH_CRP"/>
    <property type="match status" value="1"/>
</dbReference>